<name>A0A8S3YCH8_9EUPU</name>
<protein>
    <recommendedName>
        <fullName evidence="1">NXPE C-terminal domain-containing protein</fullName>
    </recommendedName>
</protein>
<dbReference type="OrthoDB" id="5950832at2759"/>
<dbReference type="EMBL" id="CAJHNH020000063">
    <property type="protein sequence ID" value="CAG5114989.1"/>
    <property type="molecule type" value="Genomic_DNA"/>
</dbReference>
<dbReference type="Pfam" id="PF24536">
    <property type="entry name" value="NXPE4_C"/>
    <property type="match status" value="1"/>
</dbReference>
<reference evidence="2" key="1">
    <citation type="submission" date="2021-04" db="EMBL/GenBank/DDBJ databases">
        <authorList>
            <consortium name="Molecular Ecology Group"/>
        </authorList>
    </citation>
    <scope>NUCLEOTIDE SEQUENCE</scope>
</reference>
<evidence type="ECO:0000313" key="3">
    <source>
        <dbReference type="Proteomes" id="UP000678393"/>
    </source>
</evidence>
<evidence type="ECO:0000259" key="1">
    <source>
        <dbReference type="Pfam" id="PF24536"/>
    </source>
</evidence>
<dbReference type="AlphaFoldDB" id="A0A8S3YCH8"/>
<feature type="non-terminal residue" evidence="2">
    <location>
        <position position="130"/>
    </location>
</feature>
<feature type="domain" description="NXPE C-terminal" evidence="1">
    <location>
        <begin position="1"/>
        <end position="129"/>
    </location>
</feature>
<accession>A0A8S3YCH8</accession>
<comment type="caution">
    <text evidence="2">The sequence shown here is derived from an EMBL/GenBank/DDBJ whole genome shotgun (WGS) entry which is preliminary data.</text>
</comment>
<feature type="non-terminal residue" evidence="2">
    <location>
        <position position="1"/>
    </location>
</feature>
<gene>
    <name evidence="2" type="ORF">CUNI_LOCUS547</name>
</gene>
<organism evidence="2 3">
    <name type="scientific">Candidula unifasciata</name>
    <dbReference type="NCBI Taxonomy" id="100452"/>
    <lineage>
        <taxon>Eukaryota</taxon>
        <taxon>Metazoa</taxon>
        <taxon>Spiralia</taxon>
        <taxon>Lophotrochozoa</taxon>
        <taxon>Mollusca</taxon>
        <taxon>Gastropoda</taxon>
        <taxon>Heterobranchia</taxon>
        <taxon>Euthyneura</taxon>
        <taxon>Panpulmonata</taxon>
        <taxon>Eupulmonata</taxon>
        <taxon>Stylommatophora</taxon>
        <taxon>Helicina</taxon>
        <taxon>Helicoidea</taxon>
        <taxon>Geomitridae</taxon>
        <taxon>Candidula</taxon>
    </lineage>
</organism>
<dbReference type="Proteomes" id="UP000678393">
    <property type="component" value="Unassembled WGS sequence"/>
</dbReference>
<proteinExistence type="predicted"/>
<dbReference type="PANTHER" id="PTHR16165">
    <property type="entry name" value="NXPE FAMILY MEMBER"/>
    <property type="match status" value="1"/>
</dbReference>
<dbReference type="PANTHER" id="PTHR16165:SF5">
    <property type="entry name" value="NXPE FAMILY MEMBER 3"/>
    <property type="match status" value="1"/>
</dbReference>
<sequence length="130" mass="15097">VLFLGDSNGREIYRDFISRSSCKVQISEDKIRWHKPLKCANESLNLTMEWFPHSHPFYTDSDAWADNNWITAANKVIDAIPSNGRHFVYINHFLHLTSTHISAYVAMMTAIKESIKRLLMRNPDCFLVII</sequence>
<dbReference type="InterPro" id="IPR057106">
    <property type="entry name" value="NXPE4_C"/>
</dbReference>
<keyword evidence="3" id="KW-1185">Reference proteome</keyword>
<evidence type="ECO:0000313" key="2">
    <source>
        <dbReference type="EMBL" id="CAG5114989.1"/>
    </source>
</evidence>